<evidence type="ECO:0000256" key="6">
    <source>
        <dbReference type="ARBA" id="ARBA00038076"/>
    </source>
</evidence>
<dbReference type="InterPro" id="IPR050250">
    <property type="entry name" value="Macrolide_Exporter_MacB"/>
</dbReference>
<evidence type="ECO:0000313" key="10">
    <source>
        <dbReference type="Proteomes" id="UP000641206"/>
    </source>
</evidence>
<evidence type="ECO:0000256" key="1">
    <source>
        <dbReference type="ARBA" id="ARBA00004651"/>
    </source>
</evidence>
<dbReference type="PANTHER" id="PTHR30572">
    <property type="entry name" value="MEMBRANE COMPONENT OF TRANSPORTER-RELATED"/>
    <property type="match status" value="1"/>
</dbReference>
<sequence>MIKWIINYWRRNKGKFALLVIGAILISSGLSFLIGLSETSKGTIVNALEKKWNASYDIVVRPNGSKSETEKDGLIDPNYLSGLQGGISFEDLDKIKEIDDVEIAAPISVIGFTSIEIVFAEMKFPERGIYKITVNYVENDGIQNYSNGYIAYYGIDIGLNPENMERLSHYGLSVNLEKNVELYGTFNFLVAGIDPSEEAKLIRLNKAMLSNEGNRYFSDSDKVQSITETSEGDEELEELGIDFNYQRVTAPVIMSNVSSINNYQEATLEKLDIGTDLESAEDIKEFLAELEQNGKEGYLDTFETEPMETVKATSEMLHENLLEQSSLGAYRDLILYEKASPLTYETVPSPFPERWDIAYKIISPGDQIVNIDGEKTGDISDYTYYTKYRELSFYDEPALSRAPRLTPEFLGYYDPRQLSISSDPVTELPMETYRTPTAKHMLDAYGSPVNPPEQVTATSNPFGYLMQSPTMLTNMEAAREIVGEEAISAIRIKVAGVKSPGPESQSKLEAIAQEITNETGLEADITLGSSPQPVLIQIPSVDDLDSLGWVEQPWIKTGESIAIYDEAVLGYSGIIICLMAVAIMYVFTTNFISYLSRKKEFAVLKALGWKNSKLRHLLLAESMLIGGFVSFITLIVLIILQQQNPGALSFWRIGLIISFILLIYFTGALYPSYLVNRISPYEVMKQGEISERGARLGRTRGVVSLVRNNLMSRWRRHFVSVLTIALPTALLILFLFVSFQLDGVMYTSWLGEYVALEIGPIHYYAVILSLVIAVMTTAELIWQNVLERTKEIALFKALGWGNQRIYMMVLLEGALLGFLAGIIGIFLSLGILSILYGNSLSIEQWLWLVLINVSIPVIVGLVSAVFPAIRAVKVEPYRGLQ</sequence>
<feature type="transmembrane region" description="Helical" evidence="7">
    <location>
        <begin position="653"/>
        <end position="675"/>
    </location>
</feature>
<feature type="transmembrane region" description="Helical" evidence="7">
    <location>
        <begin position="718"/>
        <end position="741"/>
    </location>
</feature>
<feature type="domain" description="ABC3 transporter permease C-terminal" evidence="8">
    <location>
        <begin position="765"/>
        <end position="876"/>
    </location>
</feature>
<comment type="similarity">
    <text evidence="6">Belongs to the ABC-4 integral membrane protein family.</text>
</comment>
<gene>
    <name evidence="9" type="ORF">GCM10011346_08860</name>
</gene>
<reference evidence="10" key="1">
    <citation type="journal article" date="2019" name="Int. J. Syst. Evol. Microbiol.">
        <title>The Global Catalogue of Microorganisms (GCM) 10K type strain sequencing project: providing services to taxonomists for standard genome sequencing and annotation.</title>
        <authorList>
            <consortium name="The Broad Institute Genomics Platform"/>
            <consortium name="The Broad Institute Genome Sequencing Center for Infectious Disease"/>
            <person name="Wu L."/>
            <person name="Ma J."/>
        </authorList>
    </citation>
    <scope>NUCLEOTIDE SEQUENCE [LARGE SCALE GENOMIC DNA]</scope>
    <source>
        <strain evidence="10">CGMCC 1.7693</strain>
    </source>
</reference>
<feature type="transmembrane region" description="Helical" evidence="7">
    <location>
        <begin position="569"/>
        <end position="596"/>
    </location>
</feature>
<dbReference type="Proteomes" id="UP000641206">
    <property type="component" value="Unassembled WGS sequence"/>
</dbReference>
<dbReference type="PANTHER" id="PTHR30572:SF4">
    <property type="entry name" value="ABC TRANSPORTER PERMEASE YTRF"/>
    <property type="match status" value="1"/>
</dbReference>
<evidence type="ECO:0000259" key="8">
    <source>
        <dbReference type="Pfam" id="PF02687"/>
    </source>
</evidence>
<feature type="transmembrane region" description="Helical" evidence="7">
    <location>
        <begin position="617"/>
        <end position="641"/>
    </location>
</feature>
<dbReference type="Pfam" id="PF02687">
    <property type="entry name" value="FtsX"/>
    <property type="match status" value="2"/>
</dbReference>
<keyword evidence="5 7" id="KW-0472">Membrane</keyword>
<keyword evidence="2" id="KW-1003">Cell membrane</keyword>
<accession>A0ABQ2NRK3</accession>
<comment type="subcellular location">
    <subcellularLocation>
        <location evidence="1">Cell membrane</location>
        <topology evidence="1">Multi-pass membrane protein</topology>
    </subcellularLocation>
</comment>
<proteinExistence type="inferred from homology"/>
<evidence type="ECO:0000313" key="9">
    <source>
        <dbReference type="EMBL" id="GGP08514.1"/>
    </source>
</evidence>
<evidence type="ECO:0000256" key="5">
    <source>
        <dbReference type="ARBA" id="ARBA00023136"/>
    </source>
</evidence>
<dbReference type="EMBL" id="BMLW01000002">
    <property type="protein sequence ID" value="GGP08514.1"/>
    <property type="molecule type" value="Genomic_DNA"/>
</dbReference>
<feature type="transmembrane region" description="Helical" evidence="7">
    <location>
        <begin position="845"/>
        <end position="869"/>
    </location>
</feature>
<feature type="transmembrane region" description="Helical" evidence="7">
    <location>
        <begin position="761"/>
        <end position="782"/>
    </location>
</feature>
<dbReference type="RefSeq" id="WP_188733302.1">
    <property type="nucleotide sequence ID" value="NZ_BMLW01000002.1"/>
</dbReference>
<evidence type="ECO:0000256" key="3">
    <source>
        <dbReference type="ARBA" id="ARBA00022692"/>
    </source>
</evidence>
<organism evidence="9 10">
    <name type="scientific">Oceanobacillus neutriphilus</name>
    <dbReference type="NCBI Taxonomy" id="531815"/>
    <lineage>
        <taxon>Bacteria</taxon>
        <taxon>Bacillati</taxon>
        <taxon>Bacillota</taxon>
        <taxon>Bacilli</taxon>
        <taxon>Bacillales</taxon>
        <taxon>Bacillaceae</taxon>
        <taxon>Oceanobacillus</taxon>
    </lineage>
</organism>
<feature type="transmembrane region" description="Helical" evidence="7">
    <location>
        <begin position="805"/>
        <end position="833"/>
    </location>
</feature>
<protein>
    <recommendedName>
        <fullName evidence="8">ABC3 transporter permease C-terminal domain-containing protein</fullName>
    </recommendedName>
</protein>
<keyword evidence="10" id="KW-1185">Reference proteome</keyword>
<evidence type="ECO:0000256" key="7">
    <source>
        <dbReference type="SAM" id="Phobius"/>
    </source>
</evidence>
<evidence type="ECO:0000256" key="2">
    <source>
        <dbReference type="ARBA" id="ARBA00022475"/>
    </source>
</evidence>
<evidence type="ECO:0000256" key="4">
    <source>
        <dbReference type="ARBA" id="ARBA00022989"/>
    </source>
</evidence>
<keyword evidence="3 7" id="KW-0812">Transmembrane</keyword>
<dbReference type="InterPro" id="IPR003838">
    <property type="entry name" value="ABC3_permease_C"/>
</dbReference>
<comment type="caution">
    <text evidence="9">The sequence shown here is derived from an EMBL/GenBank/DDBJ whole genome shotgun (WGS) entry which is preliminary data.</text>
</comment>
<feature type="domain" description="ABC3 transporter permease C-terminal" evidence="8">
    <location>
        <begin position="574"/>
        <end position="680"/>
    </location>
</feature>
<keyword evidence="4 7" id="KW-1133">Transmembrane helix</keyword>
<name>A0ABQ2NRK3_9BACI</name>